<organism evidence="2 3">
    <name type="scientific">Amphibacillus indicireducens</name>
    <dbReference type="NCBI Taxonomy" id="1076330"/>
    <lineage>
        <taxon>Bacteria</taxon>
        <taxon>Bacillati</taxon>
        <taxon>Bacillota</taxon>
        <taxon>Bacilli</taxon>
        <taxon>Bacillales</taxon>
        <taxon>Bacillaceae</taxon>
        <taxon>Amphibacillus</taxon>
    </lineage>
</organism>
<name>A0ABP7V3C5_9BACI</name>
<evidence type="ECO:0008006" key="4">
    <source>
        <dbReference type="Google" id="ProtNLM"/>
    </source>
</evidence>
<sequence>MNSLFGNPSASRNISSGSIPGNASVSSVKVNVNVSSGSDSFYLYVKHPSGYSASRLVGSTSLSFTEFNGLDPYGTWQVYIVTTRTVSTATARMTVDYTY</sequence>
<evidence type="ECO:0000313" key="2">
    <source>
        <dbReference type="EMBL" id="GAA4058228.1"/>
    </source>
</evidence>
<dbReference type="EMBL" id="BAABDL010000010">
    <property type="protein sequence ID" value="GAA4058228.1"/>
    <property type="molecule type" value="Genomic_DNA"/>
</dbReference>
<proteinExistence type="predicted"/>
<feature type="region of interest" description="Disordered" evidence="1">
    <location>
        <begin position="1"/>
        <end position="24"/>
    </location>
</feature>
<accession>A0ABP7V3C5</accession>
<evidence type="ECO:0000313" key="3">
    <source>
        <dbReference type="Proteomes" id="UP001501734"/>
    </source>
</evidence>
<gene>
    <name evidence="2" type="ORF">GCM10022410_01800</name>
</gene>
<reference evidence="3" key="1">
    <citation type="journal article" date="2019" name="Int. J. Syst. Evol. Microbiol.">
        <title>The Global Catalogue of Microorganisms (GCM) 10K type strain sequencing project: providing services to taxonomists for standard genome sequencing and annotation.</title>
        <authorList>
            <consortium name="The Broad Institute Genomics Platform"/>
            <consortium name="The Broad Institute Genome Sequencing Center for Infectious Disease"/>
            <person name="Wu L."/>
            <person name="Ma J."/>
        </authorList>
    </citation>
    <scope>NUCLEOTIDE SEQUENCE [LARGE SCALE GENOMIC DNA]</scope>
    <source>
        <strain evidence="3">JCM 17250</strain>
    </source>
</reference>
<keyword evidence="3" id="KW-1185">Reference proteome</keyword>
<evidence type="ECO:0000256" key="1">
    <source>
        <dbReference type="SAM" id="MobiDB-lite"/>
    </source>
</evidence>
<feature type="compositionally biased region" description="Polar residues" evidence="1">
    <location>
        <begin position="1"/>
        <end position="21"/>
    </location>
</feature>
<dbReference type="Proteomes" id="UP001501734">
    <property type="component" value="Unassembled WGS sequence"/>
</dbReference>
<comment type="caution">
    <text evidence="2">The sequence shown here is derived from an EMBL/GenBank/DDBJ whole genome shotgun (WGS) entry which is preliminary data.</text>
</comment>
<protein>
    <recommendedName>
        <fullName evidence="4">P/Homo B domain-containing protein</fullName>
    </recommendedName>
</protein>